<dbReference type="GO" id="GO:0005085">
    <property type="term" value="F:guanyl-nucleotide exchange factor activity"/>
    <property type="evidence" value="ECO:0007669"/>
    <property type="project" value="TreeGrafter"/>
</dbReference>
<dbReference type="InterPro" id="IPR000408">
    <property type="entry name" value="Reg_chr_condens"/>
</dbReference>
<dbReference type="Pfam" id="PF25390">
    <property type="entry name" value="WD40_RLD"/>
    <property type="match status" value="1"/>
</dbReference>
<feature type="compositionally biased region" description="Acidic residues" evidence="4">
    <location>
        <begin position="342"/>
        <end position="354"/>
    </location>
</feature>
<dbReference type="Proteomes" id="UP001168146">
    <property type="component" value="Unassembled WGS sequence"/>
</dbReference>
<feature type="compositionally biased region" description="Low complexity" evidence="4">
    <location>
        <begin position="51"/>
        <end position="61"/>
    </location>
</feature>
<feature type="compositionally biased region" description="Basic and acidic residues" evidence="4">
    <location>
        <begin position="29"/>
        <end position="40"/>
    </location>
</feature>
<dbReference type="SUPFAM" id="SSF50985">
    <property type="entry name" value="RCC1/BLIP-II"/>
    <property type="match status" value="1"/>
</dbReference>
<feature type="region of interest" description="Disordered" evidence="4">
    <location>
        <begin position="327"/>
        <end position="366"/>
    </location>
</feature>
<dbReference type="AlphaFoldDB" id="A0AAN6JDQ1"/>
<evidence type="ECO:0000256" key="4">
    <source>
        <dbReference type="SAM" id="MobiDB-lite"/>
    </source>
</evidence>
<evidence type="ECO:0000256" key="2">
    <source>
        <dbReference type="ARBA" id="ARBA00022737"/>
    </source>
</evidence>
<dbReference type="PROSITE" id="PS00625">
    <property type="entry name" value="RCC1_1"/>
    <property type="match status" value="1"/>
</dbReference>
<evidence type="ECO:0000313" key="6">
    <source>
        <dbReference type="EMBL" id="KAK0326337.1"/>
    </source>
</evidence>
<name>A0AAN6JDQ1_9PEZI</name>
<feature type="repeat" description="RCC1" evidence="3">
    <location>
        <begin position="396"/>
        <end position="448"/>
    </location>
</feature>
<feature type="domain" description="RCC1-like" evidence="5">
    <location>
        <begin position="258"/>
        <end position="682"/>
    </location>
</feature>
<dbReference type="InterPro" id="IPR051553">
    <property type="entry name" value="Ran_GTPase-activating"/>
</dbReference>
<dbReference type="PROSITE" id="PS00626">
    <property type="entry name" value="RCC1_2"/>
    <property type="match status" value="1"/>
</dbReference>
<organism evidence="6 7">
    <name type="scientific">Friedmanniomyces endolithicus</name>
    <dbReference type="NCBI Taxonomy" id="329885"/>
    <lineage>
        <taxon>Eukaryota</taxon>
        <taxon>Fungi</taxon>
        <taxon>Dikarya</taxon>
        <taxon>Ascomycota</taxon>
        <taxon>Pezizomycotina</taxon>
        <taxon>Dothideomycetes</taxon>
        <taxon>Dothideomycetidae</taxon>
        <taxon>Mycosphaerellales</taxon>
        <taxon>Teratosphaeriaceae</taxon>
        <taxon>Friedmanniomyces</taxon>
    </lineage>
</organism>
<gene>
    <name evidence="6" type="ORF">LTR82_002177</name>
</gene>
<evidence type="ECO:0000256" key="1">
    <source>
        <dbReference type="ARBA" id="ARBA00022658"/>
    </source>
</evidence>
<comment type="caution">
    <text evidence="6">The sequence shown here is derived from an EMBL/GenBank/DDBJ whole genome shotgun (WGS) entry which is preliminary data.</text>
</comment>
<feature type="compositionally biased region" description="Low complexity" evidence="4">
    <location>
        <begin position="109"/>
        <end position="148"/>
    </location>
</feature>
<feature type="repeat" description="RCC1" evidence="3">
    <location>
        <begin position="256"/>
        <end position="312"/>
    </location>
</feature>
<reference evidence="6" key="1">
    <citation type="submission" date="2021-12" db="EMBL/GenBank/DDBJ databases">
        <title>Black yeast isolated from Biological Soil Crust.</title>
        <authorList>
            <person name="Kurbessoian T."/>
        </authorList>
    </citation>
    <scope>NUCLEOTIDE SEQUENCE</scope>
    <source>
        <strain evidence="6">CCFEE 5208</strain>
    </source>
</reference>
<evidence type="ECO:0000313" key="7">
    <source>
        <dbReference type="Proteomes" id="UP001168146"/>
    </source>
</evidence>
<dbReference type="EMBL" id="JASUXU010000004">
    <property type="protein sequence ID" value="KAK0326337.1"/>
    <property type="molecule type" value="Genomic_DNA"/>
</dbReference>
<feature type="region of interest" description="Disordered" evidence="4">
    <location>
        <begin position="1"/>
        <end position="238"/>
    </location>
</feature>
<keyword evidence="1" id="KW-0344">Guanine-nucleotide releasing factor</keyword>
<dbReference type="GO" id="GO:0005737">
    <property type="term" value="C:cytoplasm"/>
    <property type="evidence" value="ECO:0007669"/>
    <property type="project" value="TreeGrafter"/>
</dbReference>
<dbReference type="PROSITE" id="PS50012">
    <property type="entry name" value="RCC1_3"/>
    <property type="match status" value="6"/>
</dbReference>
<evidence type="ECO:0000259" key="5">
    <source>
        <dbReference type="Pfam" id="PF25390"/>
    </source>
</evidence>
<feature type="repeat" description="RCC1" evidence="3">
    <location>
        <begin position="449"/>
        <end position="506"/>
    </location>
</feature>
<feature type="repeat" description="RCC1" evidence="3">
    <location>
        <begin position="507"/>
        <end position="563"/>
    </location>
</feature>
<feature type="compositionally biased region" description="Low complexity" evidence="4">
    <location>
        <begin position="160"/>
        <end position="202"/>
    </location>
</feature>
<dbReference type="InterPro" id="IPR009091">
    <property type="entry name" value="RCC1/BLIP-II"/>
</dbReference>
<sequence>MPPKKAAANTSAKVTKAAPAMPKSSKTSLLHDFDASERSHIITGTTRKASATKVTAPATRAAPKRAASHPKKEVAEPKAAPKKAVTATSTPLTAAKKGTKRKAEEDAEAPPAKKAAVSSKIAPATKPTAKKTAPAKKPAAKKTAPATKGIKRKVDDEAEAPPAKMAAMARRIAPAKKPVAKNTVTATQTNAAATKKTTSTRKTQTEVPAKKSTAKKPAAATSRKRKATDESAAAPAKKAKVLKKGAVINEPPTERLNVYVFGEGSAGELGLGTSKRAIDVMRPRLNVNLAADKVGVVQVVAGGMHVIALTHDNKILTWGVNDQGALGRDTEWDGGLKSVDAAGDDSDEEDDDDNGLNPKESTPGDVDFSAVEIAEGARFVQVAAGDSCSFALTDDGRVYGWGTFRGNEGIFGFNPDTEVAKRPILNTDLKKITSIAAGANHALALDSNGAVFAWGSGQQNQLGRRVVERTKLGGLRAREFGLPKGAKKGIVSIVSGSYHNFAIDRTGNVYSWGLNNYGQTGVIDNAGEDGALVLKPQVIEALKGKDITSIEGGGHHSLCSTSDGDCLIWGRVDGHQSGIETDDIANMSDDAVMKDAKGAPRIIRVPQKVTAIKGAVTKVAANSDHNVVITKEGKAWSWGFSANYQTGQAETEDVEVATMIDNTATRDVQLNGATAGGQFSIVTAGAMG</sequence>
<dbReference type="Gene3D" id="2.130.10.30">
    <property type="entry name" value="Regulator of chromosome condensation 1/beta-lactamase-inhibitor protein II"/>
    <property type="match status" value="1"/>
</dbReference>
<protein>
    <recommendedName>
        <fullName evidence="5">RCC1-like domain-containing protein</fullName>
    </recommendedName>
</protein>
<dbReference type="PRINTS" id="PR00633">
    <property type="entry name" value="RCCNDNSATION"/>
</dbReference>
<dbReference type="PANTHER" id="PTHR45982:SF1">
    <property type="entry name" value="REGULATOR OF CHROMOSOME CONDENSATION"/>
    <property type="match status" value="1"/>
</dbReference>
<proteinExistence type="predicted"/>
<keyword evidence="2" id="KW-0677">Repeat</keyword>
<feature type="repeat" description="RCC1" evidence="3">
    <location>
        <begin position="313"/>
        <end position="395"/>
    </location>
</feature>
<feature type="repeat" description="RCC1" evidence="3">
    <location>
        <begin position="564"/>
        <end position="632"/>
    </location>
</feature>
<dbReference type="InterPro" id="IPR058923">
    <property type="entry name" value="RCC1-like_dom"/>
</dbReference>
<dbReference type="PANTHER" id="PTHR45982">
    <property type="entry name" value="REGULATOR OF CHROMOSOME CONDENSATION"/>
    <property type="match status" value="1"/>
</dbReference>
<accession>A0AAN6JDQ1</accession>
<evidence type="ECO:0000256" key="3">
    <source>
        <dbReference type="PROSITE-ProRule" id="PRU00235"/>
    </source>
</evidence>